<evidence type="ECO:0000256" key="3">
    <source>
        <dbReference type="ARBA" id="ARBA00022645"/>
    </source>
</evidence>
<dbReference type="GO" id="GO:0008658">
    <property type="term" value="F:penicillin binding"/>
    <property type="evidence" value="ECO:0007669"/>
    <property type="project" value="InterPro"/>
</dbReference>
<dbReference type="Gene3D" id="3.30.10.20">
    <property type="match status" value="1"/>
</dbReference>
<dbReference type="AlphaFoldDB" id="A0A841FHL9"/>
<dbReference type="SMART" id="SM00740">
    <property type="entry name" value="PASTA"/>
    <property type="match status" value="1"/>
</dbReference>
<evidence type="ECO:0000256" key="4">
    <source>
        <dbReference type="ARBA" id="ARBA00022670"/>
    </source>
</evidence>
<proteinExistence type="inferred from homology"/>
<dbReference type="InterPro" id="IPR023346">
    <property type="entry name" value="Lysozyme-like_dom_sf"/>
</dbReference>
<evidence type="ECO:0000259" key="15">
    <source>
        <dbReference type="PROSITE" id="PS51178"/>
    </source>
</evidence>
<dbReference type="Gene3D" id="3.40.710.10">
    <property type="entry name" value="DD-peptidase/beta-lactamase superfamily"/>
    <property type="match status" value="1"/>
</dbReference>
<dbReference type="Pfam" id="PF03793">
    <property type="entry name" value="PASTA"/>
    <property type="match status" value="1"/>
</dbReference>
<sequence length="837" mass="90910">MKWMPRDRSLLNNVTSLVVCGLLAGLVVAAAAFPAIAVSGLAVKAGAESFEDLPNELRVEPIPQLTSVYANDGKTLITSFYDESRQPVALADVPQVMQDAIISVEDSRFYEHNGVDPRGVVRALLANSSDGEVSEGASTLTMQYVRNVLKYNAQTDEEIFEATEDTPERKIREMRYAMAIEKELDKPEILERYLNIAFFGNRAYGIYAASQSYFSKKPKDLELGEAAFIAGLVQAPGAYDPSAGDKKAATDRRNHVLDRMVANGKITQAQSDEEKAKELDLKLKAQPSECVEVPKKHNDWGFFCDFLKDWWSKNAAFGAEPADRLAKLKQGGYKIVTSLDPQVQKTAMKTILEQEQKESHLALGTVVIEPGTGRVRSMAVNRKYSLDTSGNPLHSNPALAAKDVKGTYPNTTVPLFTTDGNGNGGFQIGSTAKFFTMIAALENGIPLTQAFQSPYQYKSKIYSAGYQAGDSACDRLPDGSYHWCPHNDSRGFQTGKFNMWSGFGRSVNTYFVQLIERVGADKVVDTWEKMGVTWHNVDDRERATPGCQDQEGEDFCGEPVGWGTLTLGVAATTPMEVANAYATIAAEGTYCEPTPIQSITDRNGNPVTAGDPKCQPVISKDVARAATDAARCPIGQNSSTSKCDQGTFPGGLQVGDRDVAGKTGTTDNGSLWFAGFTGNNALATFHTDPDYLGKSSIGMRGSPHYIVSEDILNAAEEGYDKKDFKKPSEAMIYGKNPRDVPSVSCDSVEDAKDKMDRAGFKSEVVQGERSDCPKGTVYWTNPDGRAAEGSTITLYVSAGQKKDDSSDDNDDDNGGPGPDLPWPCLPPNDCDDKPGRN</sequence>
<dbReference type="InterPro" id="IPR050396">
    <property type="entry name" value="Glycosyltr_51/Transpeptidase"/>
</dbReference>
<keyword evidence="11" id="KW-0961">Cell wall biogenesis/degradation</keyword>
<gene>
    <name evidence="16" type="ORF">HNR73_003221</name>
</gene>
<keyword evidence="3 16" id="KW-0121">Carboxypeptidase</keyword>
<feature type="region of interest" description="Disordered" evidence="14">
    <location>
        <begin position="796"/>
        <end position="837"/>
    </location>
</feature>
<evidence type="ECO:0000256" key="9">
    <source>
        <dbReference type="ARBA" id="ARBA00022984"/>
    </source>
</evidence>
<evidence type="ECO:0000256" key="11">
    <source>
        <dbReference type="ARBA" id="ARBA00023316"/>
    </source>
</evidence>
<dbReference type="GO" id="GO:0009252">
    <property type="term" value="P:peptidoglycan biosynthetic process"/>
    <property type="evidence" value="ECO:0007669"/>
    <property type="project" value="UniProtKB-KW"/>
</dbReference>
<dbReference type="Pfam" id="PF00912">
    <property type="entry name" value="Transgly"/>
    <property type="match status" value="1"/>
</dbReference>
<evidence type="ECO:0000256" key="12">
    <source>
        <dbReference type="ARBA" id="ARBA00034000"/>
    </source>
</evidence>
<evidence type="ECO:0000256" key="10">
    <source>
        <dbReference type="ARBA" id="ARBA00023268"/>
    </source>
</evidence>
<dbReference type="GO" id="GO:0006508">
    <property type="term" value="P:proteolysis"/>
    <property type="evidence" value="ECO:0007669"/>
    <property type="project" value="UniProtKB-KW"/>
</dbReference>
<evidence type="ECO:0000256" key="5">
    <source>
        <dbReference type="ARBA" id="ARBA00022676"/>
    </source>
</evidence>
<evidence type="ECO:0000256" key="14">
    <source>
        <dbReference type="SAM" id="MobiDB-lite"/>
    </source>
</evidence>
<evidence type="ECO:0000313" key="16">
    <source>
        <dbReference type="EMBL" id="MBB6035364.1"/>
    </source>
</evidence>
<dbReference type="GO" id="GO:0008955">
    <property type="term" value="F:peptidoglycan glycosyltransferase activity"/>
    <property type="evidence" value="ECO:0007669"/>
    <property type="project" value="UniProtKB-EC"/>
</dbReference>
<keyword evidence="6" id="KW-0808">Transferase</keyword>
<dbReference type="InterPro" id="IPR001264">
    <property type="entry name" value="Glyco_trans_51"/>
</dbReference>
<evidence type="ECO:0000256" key="13">
    <source>
        <dbReference type="ARBA" id="ARBA00049902"/>
    </source>
</evidence>
<feature type="domain" description="PASTA" evidence="15">
    <location>
        <begin position="734"/>
        <end position="798"/>
    </location>
</feature>
<dbReference type="FunFam" id="1.10.3810.10:FF:000001">
    <property type="entry name" value="Penicillin-binding protein 1A"/>
    <property type="match status" value="1"/>
</dbReference>
<accession>A0A841FHL9</accession>
<keyword evidence="17" id="KW-1185">Reference proteome</keyword>
<dbReference type="CDD" id="cd06577">
    <property type="entry name" value="PASTA_pknB"/>
    <property type="match status" value="1"/>
</dbReference>
<organism evidence="16 17">
    <name type="scientific">Phytomonospora endophytica</name>
    <dbReference type="NCBI Taxonomy" id="714109"/>
    <lineage>
        <taxon>Bacteria</taxon>
        <taxon>Bacillati</taxon>
        <taxon>Actinomycetota</taxon>
        <taxon>Actinomycetes</taxon>
        <taxon>Micromonosporales</taxon>
        <taxon>Micromonosporaceae</taxon>
        <taxon>Phytomonospora</taxon>
    </lineage>
</organism>
<comment type="catalytic activity">
    <reaction evidence="13">
        <text>[GlcNAc-(1-&gt;4)-Mur2Ac(oyl-L-Ala-gamma-D-Glu-L-Lys-D-Ala-D-Ala)](n)-di-trans,octa-cis-undecaprenyl diphosphate + beta-D-GlcNAc-(1-&gt;4)-Mur2Ac(oyl-L-Ala-gamma-D-Glu-L-Lys-D-Ala-D-Ala)-di-trans,octa-cis-undecaprenyl diphosphate = [GlcNAc-(1-&gt;4)-Mur2Ac(oyl-L-Ala-gamma-D-Glu-L-Lys-D-Ala-D-Ala)](n+1)-di-trans,octa-cis-undecaprenyl diphosphate + di-trans,octa-cis-undecaprenyl diphosphate + H(+)</text>
        <dbReference type="Rhea" id="RHEA:23708"/>
        <dbReference type="Rhea" id="RHEA-COMP:9602"/>
        <dbReference type="Rhea" id="RHEA-COMP:9603"/>
        <dbReference type="ChEBI" id="CHEBI:15378"/>
        <dbReference type="ChEBI" id="CHEBI:58405"/>
        <dbReference type="ChEBI" id="CHEBI:60033"/>
        <dbReference type="ChEBI" id="CHEBI:78435"/>
        <dbReference type="EC" id="2.4.99.28"/>
    </reaction>
</comment>
<reference evidence="16 17" key="1">
    <citation type="submission" date="2020-08" db="EMBL/GenBank/DDBJ databases">
        <title>Genomic Encyclopedia of Type Strains, Phase IV (KMG-IV): sequencing the most valuable type-strain genomes for metagenomic binning, comparative biology and taxonomic classification.</title>
        <authorList>
            <person name="Goeker M."/>
        </authorList>
    </citation>
    <scope>NUCLEOTIDE SEQUENCE [LARGE SCALE GENOMIC DNA]</scope>
    <source>
        <strain evidence="16 17">YIM 65646</strain>
    </source>
</reference>
<keyword evidence="4" id="KW-0645">Protease</keyword>
<keyword evidence="9" id="KW-0573">Peptidoglycan synthesis</keyword>
<evidence type="ECO:0000256" key="2">
    <source>
        <dbReference type="ARBA" id="ARBA00007739"/>
    </source>
</evidence>
<name>A0A841FHL9_9ACTN</name>
<dbReference type="InterPro" id="IPR036950">
    <property type="entry name" value="PBP_transglycosylase"/>
</dbReference>
<comment type="similarity">
    <text evidence="2">In the N-terminal section; belongs to the glycosyltransferase 51 family.</text>
</comment>
<dbReference type="PROSITE" id="PS51178">
    <property type="entry name" value="PASTA"/>
    <property type="match status" value="1"/>
</dbReference>
<keyword evidence="10" id="KW-0511">Multifunctional enzyme</keyword>
<evidence type="ECO:0000256" key="6">
    <source>
        <dbReference type="ARBA" id="ARBA00022679"/>
    </source>
</evidence>
<comment type="similarity">
    <text evidence="1">In the C-terminal section; belongs to the transpeptidase family.</text>
</comment>
<dbReference type="Pfam" id="PF00905">
    <property type="entry name" value="Transpeptidase"/>
    <property type="match status" value="1"/>
</dbReference>
<keyword evidence="8" id="KW-0133">Cell shape</keyword>
<dbReference type="Gene3D" id="1.10.3810.10">
    <property type="entry name" value="Biosynthetic peptidoglycan transglycosylase-like"/>
    <property type="match status" value="1"/>
</dbReference>
<evidence type="ECO:0000256" key="7">
    <source>
        <dbReference type="ARBA" id="ARBA00022801"/>
    </source>
</evidence>
<dbReference type="InterPro" id="IPR005543">
    <property type="entry name" value="PASTA_dom"/>
</dbReference>
<dbReference type="GO" id="GO:0030288">
    <property type="term" value="C:outer membrane-bounded periplasmic space"/>
    <property type="evidence" value="ECO:0007669"/>
    <property type="project" value="TreeGrafter"/>
</dbReference>
<dbReference type="GO" id="GO:0009002">
    <property type="term" value="F:serine-type D-Ala-D-Ala carboxypeptidase activity"/>
    <property type="evidence" value="ECO:0007669"/>
    <property type="project" value="UniProtKB-EC"/>
</dbReference>
<dbReference type="Proteomes" id="UP000548476">
    <property type="component" value="Unassembled WGS sequence"/>
</dbReference>
<dbReference type="SUPFAM" id="SSF56601">
    <property type="entry name" value="beta-lactamase/transpeptidase-like"/>
    <property type="match status" value="1"/>
</dbReference>
<dbReference type="InterPro" id="IPR001460">
    <property type="entry name" value="PCN-bd_Tpept"/>
</dbReference>
<dbReference type="GO" id="GO:0071555">
    <property type="term" value="P:cell wall organization"/>
    <property type="evidence" value="ECO:0007669"/>
    <property type="project" value="UniProtKB-KW"/>
</dbReference>
<comment type="catalytic activity">
    <reaction evidence="12">
        <text>Preferential cleavage: (Ac)2-L-Lys-D-Ala-|-D-Ala. Also transpeptidation of peptidyl-alanyl moieties that are N-acyl substituents of D-alanine.</text>
        <dbReference type="EC" id="3.4.16.4"/>
    </reaction>
</comment>
<dbReference type="EMBL" id="JACHGT010000006">
    <property type="protein sequence ID" value="MBB6035364.1"/>
    <property type="molecule type" value="Genomic_DNA"/>
</dbReference>
<dbReference type="PANTHER" id="PTHR32282">
    <property type="entry name" value="BINDING PROTEIN TRANSPEPTIDASE, PUTATIVE-RELATED"/>
    <property type="match status" value="1"/>
</dbReference>
<keyword evidence="7" id="KW-0378">Hydrolase</keyword>
<dbReference type="SUPFAM" id="SSF53955">
    <property type="entry name" value="Lysozyme-like"/>
    <property type="match status" value="1"/>
</dbReference>
<keyword evidence="5" id="KW-0328">Glycosyltransferase</keyword>
<protein>
    <submittedName>
        <fullName evidence="16">Membrane peptidoglycan carboxypeptidase</fullName>
    </submittedName>
</protein>
<evidence type="ECO:0000313" key="17">
    <source>
        <dbReference type="Proteomes" id="UP000548476"/>
    </source>
</evidence>
<dbReference type="InterPro" id="IPR012338">
    <property type="entry name" value="Beta-lactam/transpept-like"/>
</dbReference>
<dbReference type="PANTHER" id="PTHR32282:SF33">
    <property type="entry name" value="PEPTIDOGLYCAN GLYCOSYLTRANSFERASE"/>
    <property type="match status" value="1"/>
</dbReference>
<evidence type="ECO:0000256" key="8">
    <source>
        <dbReference type="ARBA" id="ARBA00022960"/>
    </source>
</evidence>
<comment type="caution">
    <text evidence="16">The sequence shown here is derived from an EMBL/GenBank/DDBJ whole genome shotgun (WGS) entry which is preliminary data.</text>
</comment>
<dbReference type="GO" id="GO:0008360">
    <property type="term" value="P:regulation of cell shape"/>
    <property type="evidence" value="ECO:0007669"/>
    <property type="project" value="UniProtKB-KW"/>
</dbReference>
<evidence type="ECO:0000256" key="1">
    <source>
        <dbReference type="ARBA" id="ARBA00007090"/>
    </source>
</evidence>